<dbReference type="AlphaFoldDB" id="A0A0F9T4F7"/>
<proteinExistence type="predicted"/>
<reference evidence="1" key="1">
    <citation type="journal article" date="2015" name="Nature">
        <title>Complex archaea that bridge the gap between prokaryotes and eukaryotes.</title>
        <authorList>
            <person name="Spang A."/>
            <person name="Saw J.H."/>
            <person name="Jorgensen S.L."/>
            <person name="Zaremba-Niedzwiedzka K."/>
            <person name="Martijn J."/>
            <person name="Lind A.E."/>
            <person name="van Eijk R."/>
            <person name="Schleper C."/>
            <person name="Guy L."/>
            <person name="Ettema T.J."/>
        </authorList>
    </citation>
    <scope>NUCLEOTIDE SEQUENCE</scope>
</reference>
<protein>
    <submittedName>
        <fullName evidence="1">Uncharacterized protein</fullName>
    </submittedName>
</protein>
<dbReference type="EMBL" id="LAZR01001967">
    <property type="protein sequence ID" value="KKN36413.1"/>
    <property type="molecule type" value="Genomic_DNA"/>
</dbReference>
<evidence type="ECO:0000313" key="1">
    <source>
        <dbReference type="EMBL" id="KKN36413.1"/>
    </source>
</evidence>
<accession>A0A0F9T4F7</accession>
<name>A0A0F9T4F7_9ZZZZ</name>
<sequence>MRSIIILIKLTMKEFIISNLLKLKLEDKKTIIYINDVRIIQCKYLLLNEIDVDSETEKDTPEGLTIDAQSKNLNHSLELIDDYENDILPEVEFWAHSSNLQAWYEHSYNTQLLHSNLAFPLLRKLAQAGDKMAMRVFIEEIINRFRSGNLNVMVFLIKEGFLDELGIEESDDLYQELDFDIYKKLQKRLRDSEKKDVFVI</sequence>
<organism evidence="1">
    <name type="scientific">marine sediment metagenome</name>
    <dbReference type="NCBI Taxonomy" id="412755"/>
    <lineage>
        <taxon>unclassified sequences</taxon>
        <taxon>metagenomes</taxon>
        <taxon>ecological metagenomes</taxon>
    </lineage>
</organism>
<comment type="caution">
    <text evidence="1">The sequence shown here is derived from an EMBL/GenBank/DDBJ whole genome shotgun (WGS) entry which is preliminary data.</text>
</comment>
<gene>
    <name evidence="1" type="ORF">LCGC14_0773850</name>
</gene>